<dbReference type="SUPFAM" id="SSF52047">
    <property type="entry name" value="RNI-like"/>
    <property type="match status" value="1"/>
</dbReference>
<dbReference type="Gene3D" id="3.80.10.10">
    <property type="entry name" value="Ribonuclease Inhibitor"/>
    <property type="match status" value="1"/>
</dbReference>
<comment type="caution">
    <text evidence="2">The sequence shown here is derived from an EMBL/GenBank/DDBJ whole genome shotgun (WGS) entry which is preliminary data.</text>
</comment>
<dbReference type="InterPro" id="IPR032675">
    <property type="entry name" value="LRR_dom_sf"/>
</dbReference>
<evidence type="ECO:0000313" key="3">
    <source>
        <dbReference type="Proteomes" id="UP001465976"/>
    </source>
</evidence>
<evidence type="ECO:0000313" key="2">
    <source>
        <dbReference type="EMBL" id="KAL0580870.1"/>
    </source>
</evidence>
<feature type="region of interest" description="Disordered" evidence="1">
    <location>
        <begin position="658"/>
        <end position="702"/>
    </location>
</feature>
<sequence length="702" mass="79624">MSGEDLLAYDPFTLTFLWLNEQRIIFAPNVQSNDTLFDVLSKLGFETFGDNEERVGGFRAFLPNIPIPVVPDDLITRSAIEAMGISETSGREWRRHEKAGDLLSLPLDMLRIHFVLEGAVSNGSLPSSEDSIGRCSVSDQENGTTSEADVAESDYSELTHDSIEDIDDSPASPIQYHHLPPEILLDIFRRSLPPSAFTIHQRSIASLDFHRRTAAQKKSLLLVCKDWHHTALEILYEDVYLRDFLQLKNFIEAVETSSQVNRSLVKSLVIEALTPPLQTADRTVHCLLMQTLQRVCHLCTNLSSLSFFPESDQDGNPLLAFFEGKLSDGDPESSLLPSSVFPNVFHLRELRIGAEALQFLPEQLSSCSQTLELLDVSVASTTDASVVDVMEWPHVKWFRCNFYQNKTNSEDVRSAAFKGIRTFAKSLRMPKLERLSISGEFLVGRTNPRSFSVTDSFPLIEAHKERLTYLSMVGFSATGEELAKLFDMASRLRHLVADSALVVYDLPSHRTLQYLDIWSCCTLTNDTRRQEELERINLHAGLADIDRSKFPLLKSVRVFDNALLWTRAHTDLPTVISPEETRNGGEIRYPGLVNVGITSDGKVIYRNDLSYVQHEWDWEKFSSFYRQEHRLKFRDSYRTYPIPWFYIGWPGYRDGEEPLVEDHCGDESESYDSDESMSADSPDDYSDNSDDWASSHSADDQV</sequence>
<dbReference type="Proteomes" id="UP001465976">
    <property type="component" value="Unassembled WGS sequence"/>
</dbReference>
<evidence type="ECO:0000256" key="1">
    <source>
        <dbReference type="SAM" id="MobiDB-lite"/>
    </source>
</evidence>
<keyword evidence="3" id="KW-1185">Reference proteome</keyword>
<feature type="compositionally biased region" description="Acidic residues" evidence="1">
    <location>
        <begin position="667"/>
        <end position="690"/>
    </location>
</feature>
<name>A0ABR3FZB4_9AGAR</name>
<evidence type="ECO:0008006" key="4">
    <source>
        <dbReference type="Google" id="ProtNLM"/>
    </source>
</evidence>
<feature type="compositionally biased region" description="Polar residues" evidence="1">
    <location>
        <begin position="137"/>
        <end position="147"/>
    </location>
</feature>
<protein>
    <recommendedName>
        <fullName evidence="4">F-box domain-containing protein</fullName>
    </recommendedName>
</protein>
<dbReference type="EMBL" id="JBAHYK010000021">
    <property type="protein sequence ID" value="KAL0580870.1"/>
    <property type="molecule type" value="Genomic_DNA"/>
</dbReference>
<gene>
    <name evidence="2" type="ORF">V5O48_001162</name>
</gene>
<accession>A0ABR3FZB4</accession>
<organism evidence="2 3">
    <name type="scientific">Marasmius crinis-equi</name>
    <dbReference type="NCBI Taxonomy" id="585013"/>
    <lineage>
        <taxon>Eukaryota</taxon>
        <taxon>Fungi</taxon>
        <taxon>Dikarya</taxon>
        <taxon>Basidiomycota</taxon>
        <taxon>Agaricomycotina</taxon>
        <taxon>Agaricomycetes</taxon>
        <taxon>Agaricomycetidae</taxon>
        <taxon>Agaricales</taxon>
        <taxon>Marasmiineae</taxon>
        <taxon>Marasmiaceae</taxon>
        <taxon>Marasmius</taxon>
    </lineage>
</organism>
<feature type="region of interest" description="Disordered" evidence="1">
    <location>
        <begin position="124"/>
        <end position="154"/>
    </location>
</feature>
<proteinExistence type="predicted"/>
<reference evidence="2 3" key="1">
    <citation type="submission" date="2024-02" db="EMBL/GenBank/DDBJ databases">
        <title>A draft genome for the cacao thread blight pathogen Marasmius crinis-equi.</title>
        <authorList>
            <person name="Cohen S.P."/>
            <person name="Baruah I.K."/>
            <person name="Amoako-Attah I."/>
            <person name="Bukari Y."/>
            <person name="Meinhardt L.W."/>
            <person name="Bailey B.A."/>
        </authorList>
    </citation>
    <scope>NUCLEOTIDE SEQUENCE [LARGE SCALE GENOMIC DNA]</scope>
    <source>
        <strain evidence="2 3">GH-76</strain>
    </source>
</reference>